<dbReference type="SUPFAM" id="SSF54975">
    <property type="entry name" value="Acylphosphatase/BLUF domain-like"/>
    <property type="match status" value="1"/>
</dbReference>
<reference evidence="2 3" key="2">
    <citation type="submission" date="2020-08" db="EMBL/GenBank/DDBJ databases">
        <title>Adhaeribacter dokdonensis sp. nov., isolated from the rhizosphere of Elymus tsukushiensis, a plant native to the Dokdo Islands, Republic of Korea.</title>
        <authorList>
            <person name="Ghim S.Y."/>
        </authorList>
    </citation>
    <scope>NUCLEOTIDE SEQUENCE [LARGE SCALE GENOMIC DNA]</scope>
    <source>
        <strain evidence="2 3">KUDC8001</strain>
    </source>
</reference>
<dbReference type="Pfam" id="PF04940">
    <property type="entry name" value="BLUF"/>
    <property type="match status" value="1"/>
</dbReference>
<gene>
    <name evidence="2" type="ORF">HUW48_14370</name>
</gene>
<dbReference type="RefSeq" id="WP_182411612.1">
    <property type="nucleotide sequence ID" value="NZ_CP055153.1"/>
</dbReference>
<dbReference type="KEGG" id="add:HUW48_14370"/>
<protein>
    <submittedName>
        <fullName evidence="2">BLUF domain-containing protein</fullName>
    </submittedName>
</protein>
<dbReference type="SMART" id="SM01034">
    <property type="entry name" value="BLUF"/>
    <property type="match status" value="1"/>
</dbReference>
<dbReference type="GO" id="GO:0009882">
    <property type="term" value="F:blue light photoreceptor activity"/>
    <property type="evidence" value="ECO:0007669"/>
    <property type="project" value="InterPro"/>
</dbReference>
<keyword evidence="3" id="KW-1185">Reference proteome</keyword>
<accession>A0A7L7L8T6</accession>
<reference evidence="2 3" key="1">
    <citation type="submission" date="2020-06" db="EMBL/GenBank/DDBJ databases">
        <authorList>
            <person name="Hwang Y.J."/>
        </authorList>
    </citation>
    <scope>NUCLEOTIDE SEQUENCE [LARGE SCALE GENOMIC DNA]</scope>
    <source>
        <strain evidence="2 3">KUDC8001</strain>
    </source>
</reference>
<proteinExistence type="predicted"/>
<dbReference type="GO" id="GO:0071949">
    <property type="term" value="F:FAD binding"/>
    <property type="evidence" value="ECO:0007669"/>
    <property type="project" value="InterPro"/>
</dbReference>
<name>A0A7L7L8T6_9BACT</name>
<evidence type="ECO:0000259" key="1">
    <source>
        <dbReference type="PROSITE" id="PS50925"/>
    </source>
</evidence>
<dbReference type="EMBL" id="CP055153">
    <property type="protein sequence ID" value="QMU29153.1"/>
    <property type="molecule type" value="Genomic_DNA"/>
</dbReference>
<dbReference type="InterPro" id="IPR007024">
    <property type="entry name" value="BLUF_domain"/>
</dbReference>
<dbReference type="PROSITE" id="PS50925">
    <property type="entry name" value="BLUF"/>
    <property type="match status" value="1"/>
</dbReference>
<organism evidence="2 3">
    <name type="scientific">Adhaeribacter radiodurans</name>
    <dbReference type="NCBI Taxonomy" id="2745197"/>
    <lineage>
        <taxon>Bacteria</taxon>
        <taxon>Pseudomonadati</taxon>
        <taxon>Bacteroidota</taxon>
        <taxon>Cytophagia</taxon>
        <taxon>Cytophagales</taxon>
        <taxon>Hymenobacteraceae</taxon>
        <taxon>Adhaeribacter</taxon>
    </lineage>
</organism>
<dbReference type="InterPro" id="IPR036046">
    <property type="entry name" value="Acylphosphatase-like_dom_sf"/>
</dbReference>
<evidence type="ECO:0000313" key="2">
    <source>
        <dbReference type="EMBL" id="QMU29153.1"/>
    </source>
</evidence>
<dbReference type="Proteomes" id="UP000514509">
    <property type="component" value="Chromosome"/>
</dbReference>
<evidence type="ECO:0000313" key="3">
    <source>
        <dbReference type="Proteomes" id="UP000514509"/>
    </source>
</evidence>
<feature type="domain" description="BLUF" evidence="1">
    <location>
        <begin position="1"/>
        <end position="77"/>
    </location>
</feature>
<dbReference type="AlphaFoldDB" id="A0A7L7L8T6"/>
<dbReference type="Gene3D" id="3.30.70.100">
    <property type="match status" value="1"/>
</dbReference>
<sequence length="77" mass="8962">MYISTAVIHVQETELKQMLTQYRHNNERNHITGMLLYSGENCVQLIEGQEETLRQLLSKIVKDYHHTNLIKLANGPI</sequence>